<protein>
    <recommendedName>
        <fullName evidence="4">Secreted protein</fullName>
    </recommendedName>
</protein>
<gene>
    <name evidence="2" type="ORF">NA57DRAFT_9302</name>
</gene>
<evidence type="ECO:0008006" key="4">
    <source>
        <dbReference type="Google" id="ProtNLM"/>
    </source>
</evidence>
<feature type="non-terminal residue" evidence="2">
    <location>
        <position position="339"/>
    </location>
</feature>
<name>A0A9P4ICG4_9PEZI</name>
<comment type="caution">
    <text evidence="2">The sequence shown here is derived from an EMBL/GenBank/DDBJ whole genome shotgun (WGS) entry which is preliminary data.</text>
</comment>
<dbReference type="Proteomes" id="UP000799772">
    <property type="component" value="Unassembled WGS sequence"/>
</dbReference>
<dbReference type="EMBL" id="ML978131">
    <property type="protein sequence ID" value="KAF2095701.1"/>
    <property type="molecule type" value="Genomic_DNA"/>
</dbReference>
<dbReference type="OrthoDB" id="3189033at2759"/>
<organism evidence="2 3">
    <name type="scientific">Rhizodiscina lignyota</name>
    <dbReference type="NCBI Taxonomy" id="1504668"/>
    <lineage>
        <taxon>Eukaryota</taxon>
        <taxon>Fungi</taxon>
        <taxon>Dikarya</taxon>
        <taxon>Ascomycota</taxon>
        <taxon>Pezizomycotina</taxon>
        <taxon>Dothideomycetes</taxon>
        <taxon>Pleosporomycetidae</taxon>
        <taxon>Aulographales</taxon>
        <taxon>Rhizodiscinaceae</taxon>
        <taxon>Rhizodiscina</taxon>
    </lineage>
</organism>
<reference evidence="2" key="1">
    <citation type="journal article" date="2020" name="Stud. Mycol.">
        <title>101 Dothideomycetes genomes: a test case for predicting lifestyles and emergence of pathogens.</title>
        <authorList>
            <person name="Haridas S."/>
            <person name="Albert R."/>
            <person name="Binder M."/>
            <person name="Bloem J."/>
            <person name="Labutti K."/>
            <person name="Salamov A."/>
            <person name="Andreopoulos B."/>
            <person name="Baker S."/>
            <person name="Barry K."/>
            <person name="Bills G."/>
            <person name="Bluhm B."/>
            <person name="Cannon C."/>
            <person name="Castanera R."/>
            <person name="Culley D."/>
            <person name="Daum C."/>
            <person name="Ezra D."/>
            <person name="Gonzalez J."/>
            <person name="Henrissat B."/>
            <person name="Kuo A."/>
            <person name="Liang C."/>
            <person name="Lipzen A."/>
            <person name="Lutzoni F."/>
            <person name="Magnuson J."/>
            <person name="Mondo S."/>
            <person name="Nolan M."/>
            <person name="Ohm R."/>
            <person name="Pangilinan J."/>
            <person name="Park H.-J."/>
            <person name="Ramirez L."/>
            <person name="Alfaro M."/>
            <person name="Sun H."/>
            <person name="Tritt A."/>
            <person name="Yoshinaga Y."/>
            <person name="Zwiers L.-H."/>
            <person name="Turgeon B."/>
            <person name="Goodwin S."/>
            <person name="Spatafora J."/>
            <person name="Crous P."/>
            <person name="Grigoriev I."/>
        </authorList>
    </citation>
    <scope>NUCLEOTIDE SEQUENCE</scope>
    <source>
        <strain evidence="2">CBS 133067</strain>
    </source>
</reference>
<proteinExistence type="predicted"/>
<feature type="region of interest" description="Disordered" evidence="1">
    <location>
        <begin position="57"/>
        <end position="76"/>
    </location>
</feature>
<evidence type="ECO:0000313" key="2">
    <source>
        <dbReference type="EMBL" id="KAF2095701.1"/>
    </source>
</evidence>
<evidence type="ECO:0000313" key="3">
    <source>
        <dbReference type="Proteomes" id="UP000799772"/>
    </source>
</evidence>
<keyword evidence="3" id="KW-1185">Reference proteome</keyword>
<accession>A0A9P4ICG4</accession>
<feature type="non-terminal residue" evidence="2">
    <location>
        <position position="1"/>
    </location>
</feature>
<evidence type="ECO:0000256" key="1">
    <source>
        <dbReference type="SAM" id="MobiDB-lite"/>
    </source>
</evidence>
<dbReference type="AlphaFoldDB" id="A0A9P4ICG4"/>
<feature type="compositionally biased region" description="Basic and acidic residues" evidence="1">
    <location>
        <begin position="66"/>
        <end position="76"/>
    </location>
</feature>
<sequence>PPLPPRRNPQNFGEDDPSNPIHYMRDPHKLIVYLIPFPKPQMKNVDASKIPDRFLIYTPPPPPLSRPKEGEKEGKFHKVQRKWQEEVREAKTSQAKTASWKGIKGKATKGIDWAMAKTTTSSLDFLNRIEHDKKQKKEMVLIYPSTVPGTQEELRTEFVNSMLRSKSKAQRDSVIATGLLPVGFAIDVLATFVWPFGGLAEIDSVWLYSSLRGAKVARSTTKRLTSSSTSGNHEQDKLRLTFTPSQRLEVLRRYLAARCHEREPYIFPTAGPVPTETQVLEAIGWAPSQTGGETKNWEDEQWEISEVKEDLKSVMGKGSREWEKWCKAFEKDPEKALKK</sequence>
<feature type="region of interest" description="Disordered" evidence="1">
    <location>
        <begin position="1"/>
        <end position="23"/>
    </location>
</feature>